<proteinExistence type="predicted"/>
<evidence type="ECO:0000313" key="4">
    <source>
        <dbReference type="Proteomes" id="UP000186817"/>
    </source>
</evidence>
<evidence type="ECO:0000313" key="3">
    <source>
        <dbReference type="EMBL" id="OLP80127.1"/>
    </source>
</evidence>
<gene>
    <name evidence="3" type="ORF">AK812_SmicGene39498</name>
</gene>
<feature type="region of interest" description="Disordered" evidence="1">
    <location>
        <begin position="1"/>
        <end position="21"/>
    </location>
</feature>
<evidence type="ECO:0008006" key="5">
    <source>
        <dbReference type="Google" id="ProtNLM"/>
    </source>
</evidence>
<accession>A0A1Q9CBD0</accession>
<keyword evidence="2" id="KW-0472">Membrane</keyword>
<evidence type="ECO:0000256" key="1">
    <source>
        <dbReference type="SAM" id="MobiDB-lite"/>
    </source>
</evidence>
<feature type="transmembrane region" description="Helical" evidence="2">
    <location>
        <begin position="160"/>
        <end position="176"/>
    </location>
</feature>
<keyword evidence="2" id="KW-1133">Transmembrane helix</keyword>
<evidence type="ECO:0000256" key="2">
    <source>
        <dbReference type="SAM" id="Phobius"/>
    </source>
</evidence>
<keyword evidence="4" id="KW-1185">Reference proteome</keyword>
<dbReference type="EMBL" id="LSRX01001413">
    <property type="protein sequence ID" value="OLP80127.1"/>
    <property type="molecule type" value="Genomic_DNA"/>
</dbReference>
<organism evidence="3 4">
    <name type="scientific">Symbiodinium microadriaticum</name>
    <name type="common">Dinoflagellate</name>
    <name type="synonym">Zooxanthella microadriatica</name>
    <dbReference type="NCBI Taxonomy" id="2951"/>
    <lineage>
        <taxon>Eukaryota</taxon>
        <taxon>Sar</taxon>
        <taxon>Alveolata</taxon>
        <taxon>Dinophyceae</taxon>
        <taxon>Suessiales</taxon>
        <taxon>Symbiodiniaceae</taxon>
        <taxon>Symbiodinium</taxon>
    </lineage>
</organism>
<dbReference type="OrthoDB" id="444119at2759"/>
<dbReference type="AlphaFoldDB" id="A0A1Q9CBD0"/>
<comment type="caution">
    <text evidence="3">The sequence shown here is derived from an EMBL/GenBank/DDBJ whole genome shotgun (WGS) entry which is preliminary data.</text>
</comment>
<dbReference type="Proteomes" id="UP000186817">
    <property type="component" value="Unassembled WGS sequence"/>
</dbReference>
<sequence>MTMGRPPRYLVGDTTPATSTSATTASPGLCFALLLGNHVFFDCGVVNSEHLEGFATRRACIYATNVSDASSWGHVGLQVTRLGRDEIMMRLWSSSTKRRLTSTCERFLDLAPSRTVFLCFASAGMVLFGYTVEGFHTFIYSLFFCWRSGVGMDDIDVYEVWYQVLAYFWYFTYLALMSRTLMINILVGLIFEAYGRIHANAGEPPTLLEQVSEAVDTLKDTKSFINMWPACVVSDIGSESVTVRSLKKAFSKDRMTKQNAEYLIENASAFAKKQVDPAVLQCVLFIIPLSQAKKIDLSVSDGVRMIGQARTNTNKLLSLSEQDSRKGKIAFTFGQISRGCYLIPVPAVSLAAAGVNAMLRKFHMKHAEGPREEDWLKTCLGELQQDCIRESPHQTVRSQGSKTFWIPPTGRCNGAEDYLSKEQDAHDIRGVSEGEEGKVLPQLLSSREELLLERMRALTSDLIKKGKDWAKMLTCIEGPALEATCAYVGERVHMPSTEQHRLVDFIDQSIQGRQESIQEKDAWGRQKTVVLTDRCEKIEISIGKLGECLKGVDPTQLRGMPEKLQVVAGKIRGIQQEDSSPTSDHKADSDHMSVLQGQLSNIHEDVETITDQFFLRANAQKLQGAESVKALSRAASCQPSQKFHRQLHQHLISLLTLA</sequence>
<feature type="transmembrane region" description="Helical" evidence="2">
    <location>
        <begin position="116"/>
        <end position="140"/>
    </location>
</feature>
<keyword evidence="2" id="KW-0812">Transmembrane</keyword>
<reference evidence="3 4" key="1">
    <citation type="submission" date="2016-02" db="EMBL/GenBank/DDBJ databases">
        <title>Genome analysis of coral dinoflagellate symbionts highlights evolutionary adaptations to a symbiotic lifestyle.</title>
        <authorList>
            <person name="Aranda M."/>
            <person name="Li Y."/>
            <person name="Liew Y.J."/>
            <person name="Baumgarten S."/>
            <person name="Simakov O."/>
            <person name="Wilson M."/>
            <person name="Piel J."/>
            <person name="Ashoor H."/>
            <person name="Bougouffa S."/>
            <person name="Bajic V.B."/>
            <person name="Ryu T."/>
            <person name="Ravasi T."/>
            <person name="Bayer T."/>
            <person name="Micklem G."/>
            <person name="Kim H."/>
            <person name="Bhak J."/>
            <person name="Lajeunesse T.C."/>
            <person name="Voolstra C.R."/>
        </authorList>
    </citation>
    <scope>NUCLEOTIDE SEQUENCE [LARGE SCALE GENOMIC DNA]</scope>
    <source>
        <strain evidence="3 4">CCMP2467</strain>
    </source>
</reference>
<name>A0A1Q9CBD0_SYMMI</name>
<protein>
    <recommendedName>
        <fullName evidence="5">Polycystin-2</fullName>
    </recommendedName>
</protein>